<dbReference type="Proteomes" id="UP000030140">
    <property type="component" value="Unassembled WGS sequence"/>
</dbReference>
<name>A0A0A2GQ75_9FLAO</name>
<reference evidence="2 3" key="1">
    <citation type="submission" date="2014-10" db="EMBL/GenBank/DDBJ databases">
        <title>Draft genome sequence of the proteorhodopsin-containing marine bacterium Dokdonia donghaensis.</title>
        <authorList>
            <person name="Gomez-Consarnau L."/>
            <person name="Gonzalez J.M."/>
            <person name="Riedel T."/>
            <person name="Jaenicke S."/>
            <person name="Wagner-Doebler I."/>
            <person name="Fuhrman J.A."/>
        </authorList>
    </citation>
    <scope>NUCLEOTIDE SEQUENCE [LARGE SCALE GENOMIC DNA]</scope>
    <source>
        <strain evidence="2 3">DSW-1</strain>
    </source>
</reference>
<keyword evidence="3" id="KW-1185">Reference proteome</keyword>
<proteinExistence type="predicted"/>
<dbReference type="RefSeq" id="WP_035324497.1">
    <property type="nucleotide sequence ID" value="NZ_CP015125.1"/>
</dbReference>
<dbReference type="Pfam" id="PF02230">
    <property type="entry name" value="Abhydrolase_2"/>
    <property type="match status" value="1"/>
</dbReference>
<dbReference type="KEGG" id="ddo:I597_2502"/>
<dbReference type="OrthoDB" id="595091at2"/>
<comment type="caution">
    <text evidence="2">The sequence shown here is derived from an EMBL/GenBank/DDBJ whole genome shotgun (WGS) entry which is preliminary data.</text>
</comment>
<sequence length="218" mass="25451">MEENSITYTHTNTYTTLNDVTSQTKNVWVALHGMGYLSKYFIKYFKALDTKENYIIAPQAPSKYYQDKRFKYIGASWLTRENIETEKENLFAYLDAMWSKELEKIGNQEVRFIFMGYSQGVSILTRWMAHRALSCDYLLLHSGAIPQELEATHFNYLPQSTTVTYLYGDEDEYITEARKTEQQLKGSALFGERLNVQVFKGKHEVHVPFINEISTKLM</sequence>
<protein>
    <submittedName>
        <fullName evidence="2">Esterase</fullName>
    </submittedName>
</protein>
<dbReference type="InterPro" id="IPR003140">
    <property type="entry name" value="PLipase/COase/thioEstase"/>
</dbReference>
<dbReference type="Gene3D" id="3.40.50.1820">
    <property type="entry name" value="alpha/beta hydrolase"/>
    <property type="match status" value="1"/>
</dbReference>
<gene>
    <name evidence="2" type="ORF">NV36_00200</name>
</gene>
<evidence type="ECO:0000259" key="1">
    <source>
        <dbReference type="Pfam" id="PF02230"/>
    </source>
</evidence>
<dbReference type="EMBL" id="JSAQ01000001">
    <property type="protein sequence ID" value="KGO05419.1"/>
    <property type="molecule type" value="Genomic_DNA"/>
</dbReference>
<accession>A0A0A2GQ75</accession>
<evidence type="ECO:0000313" key="3">
    <source>
        <dbReference type="Proteomes" id="UP000030140"/>
    </source>
</evidence>
<organism evidence="2 3">
    <name type="scientific">Dokdonia donghaensis DSW-1</name>
    <dbReference type="NCBI Taxonomy" id="1300343"/>
    <lineage>
        <taxon>Bacteria</taxon>
        <taxon>Pseudomonadati</taxon>
        <taxon>Bacteroidota</taxon>
        <taxon>Flavobacteriia</taxon>
        <taxon>Flavobacteriales</taxon>
        <taxon>Flavobacteriaceae</taxon>
        <taxon>Dokdonia</taxon>
    </lineage>
</organism>
<dbReference type="AlphaFoldDB" id="A0A0A2GQ75"/>
<dbReference type="GO" id="GO:0016787">
    <property type="term" value="F:hydrolase activity"/>
    <property type="evidence" value="ECO:0007669"/>
    <property type="project" value="InterPro"/>
</dbReference>
<dbReference type="PATRIC" id="fig|1300343.5.peg.2528"/>
<feature type="domain" description="Phospholipase/carboxylesterase/thioesterase" evidence="1">
    <location>
        <begin position="22"/>
        <end position="215"/>
    </location>
</feature>
<dbReference type="SUPFAM" id="SSF53474">
    <property type="entry name" value="alpha/beta-Hydrolases"/>
    <property type="match status" value="1"/>
</dbReference>
<dbReference type="InterPro" id="IPR029058">
    <property type="entry name" value="AB_hydrolase_fold"/>
</dbReference>
<evidence type="ECO:0000313" key="2">
    <source>
        <dbReference type="EMBL" id="KGO05419.1"/>
    </source>
</evidence>